<dbReference type="PANTHER" id="PTHR13794:SF58">
    <property type="entry name" value="MITOCHONDRIAL ENOLASE SUPERFAMILY MEMBER 1"/>
    <property type="match status" value="1"/>
</dbReference>
<dbReference type="GO" id="GO:0009063">
    <property type="term" value="P:amino acid catabolic process"/>
    <property type="evidence" value="ECO:0007669"/>
    <property type="project" value="InterPro"/>
</dbReference>
<protein>
    <submittedName>
        <fullName evidence="5">Enolase</fullName>
    </submittedName>
</protein>
<dbReference type="GO" id="GO:0016052">
    <property type="term" value="P:carbohydrate catabolic process"/>
    <property type="evidence" value="ECO:0007669"/>
    <property type="project" value="TreeGrafter"/>
</dbReference>
<evidence type="ECO:0000256" key="2">
    <source>
        <dbReference type="ARBA" id="ARBA00022723"/>
    </source>
</evidence>
<evidence type="ECO:0000259" key="4">
    <source>
        <dbReference type="SMART" id="SM00922"/>
    </source>
</evidence>
<dbReference type="Pfam" id="PF13378">
    <property type="entry name" value="MR_MLE_C"/>
    <property type="match status" value="1"/>
</dbReference>
<dbReference type="SUPFAM" id="SSF54826">
    <property type="entry name" value="Enolase N-terminal domain-like"/>
    <property type="match status" value="1"/>
</dbReference>
<dbReference type="PANTHER" id="PTHR13794">
    <property type="entry name" value="ENOLASE SUPERFAMILY, MANDELATE RACEMASE"/>
    <property type="match status" value="1"/>
</dbReference>
<feature type="domain" description="Mandelate racemase/muconate lactonizing enzyme C-terminal" evidence="4">
    <location>
        <begin position="143"/>
        <end position="235"/>
    </location>
</feature>
<dbReference type="AlphaFoldDB" id="A0AAU9EKR8"/>
<keyword evidence="3" id="KW-0460">Magnesium</keyword>
<comment type="cofactor">
    <cofactor evidence="1">
        <name>Mg(2+)</name>
        <dbReference type="ChEBI" id="CHEBI:18420"/>
    </cofactor>
</comment>
<dbReference type="InterPro" id="IPR029065">
    <property type="entry name" value="Enolase_C-like"/>
</dbReference>
<dbReference type="SFLD" id="SFLDS00001">
    <property type="entry name" value="Enolase"/>
    <property type="match status" value="1"/>
</dbReference>
<dbReference type="SUPFAM" id="SSF51604">
    <property type="entry name" value="Enolase C-terminal domain-like"/>
    <property type="match status" value="1"/>
</dbReference>
<reference evidence="6" key="1">
    <citation type="journal article" date="2023" name="Arch. Microbiol.">
        <title>Desulfoferula mesophilus gen. nov. sp. nov., a mesophilic sulfate-reducing bacterium isolated from a brackish lake sediment.</title>
        <authorList>
            <person name="Watanabe T."/>
            <person name="Yabe T."/>
            <person name="Tsuji J.M."/>
            <person name="Fukui M."/>
        </authorList>
    </citation>
    <scope>NUCLEOTIDE SEQUENCE [LARGE SCALE GENOMIC DNA]</scope>
    <source>
        <strain evidence="6">12FAK</strain>
    </source>
</reference>
<dbReference type="Gene3D" id="3.30.390.10">
    <property type="entry name" value="Enolase-like, N-terminal domain"/>
    <property type="match status" value="1"/>
</dbReference>
<dbReference type="InterPro" id="IPR046945">
    <property type="entry name" value="RHMD-like"/>
</dbReference>
<evidence type="ECO:0000313" key="5">
    <source>
        <dbReference type="EMBL" id="BEQ16972.1"/>
    </source>
</evidence>
<dbReference type="RefSeq" id="WP_338603565.1">
    <property type="nucleotide sequence ID" value="NZ_AP028679.1"/>
</dbReference>
<proteinExistence type="predicted"/>
<dbReference type="PROSITE" id="PS00909">
    <property type="entry name" value="MR_MLE_2"/>
    <property type="match status" value="1"/>
</dbReference>
<dbReference type="InterPro" id="IPR013342">
    <property type="entry name" value="Mandelate_racemase_C"/>
</dbReference>
<dbReference type="InterPro" id="IPR018110">
    <property type="entry name" value="Mandel_Rmase/mucon_lact_enz_CS"/>
</dbReference>
<dbReference type="InterPro" id="IPR036849">
    <property type="entry name" value="Enolase-like_C_sf"/>
</dbReference>
<dbReference type="SMART" id="SM00922">
    <property type="entry name" value="MR_MLE"/>
    <property type="match status" value="1"/>
</dbReference>
<evidence type="ECO:0000313" key="6">
    <source>
        <dbReference type="Proteomes" id="UP001366166"/>
    </source>
</evidence>
<accession>A0AAU9EKR8</accession>
<gene>
    <name evidence="5" type="ORF">FAK_40380</name>
</gene>
<dbReference type="Pfam" id="PF02746">
    <property type="entry name" value="MR_MLE_N"/>
    <property type="match status" value="1"/>
</dbReference>
<dbReference type="EMBL" id="AP028679">
    <property type="protein sequence ID" value="BEQ16972.1"/>
    <property type="molecule type" value="Genomic_DNA"/>
</dbReference>
<dbReference type="GO" id="GO:0016836">
    <property type="term" value="F:hydro-lyase activity"/>
    <property type="evidence" value="ECO:0007669"/>
    <property type="project" value="TreeGrafter"/>
</dbReference>
<name>A0AAU9EKR8_9BACT</name>
<dbReference type="KEGG" id="dmp:FAK_40380"/>
<dbReference type="InterPro" id="IPR029017">
    <property type="entry name" value="Enolase-like_N"/>
</dbReference>
<dbReference type="InterPro" id="IPR013341">
    <property type="entry name" value="Mandelate_racemase_N_dom"/>
</dbReference>
<keyword evidence="6" id="KW-1185">Reference proteome</keyword>
<evidence type="ECO:0000256" key="3">
    <source>
        <dbReference type="ARBA" id="ARBA00022842"/>
    </source>
</evidence>
<dbReference type="GO" id="GO:0000287">
    <property type="term" value="F:magnesium ion binding"/>
    <property type="evidence" value="ECO:0007669"/>
    <property type="project" value="TreeGrafter"/>
</dbReference>
<dbReference type="Proteomes" id="UP001366166">
    <property type="component" value="Chromosome"/>
</dbReference>
<organism evidence="5 6">
    <name type="scientific">Desulfoferula mesophila</name>
    <dbReference type="NCBI Taxonomy" id="3058419"/>
    <lineage>
        <taxon>Bacteria</taxon>
        <taxon>Pseudomonadati</taxon>
        <taxon>Thermodesulfobacteriota</taxon>
        <taxon>Desulfarculia</taxon>
        <taxon>Desulfarculales</taxon>
        <taxon>Desulfarculaceae</taxon>
        <taxon>Desulfoferula</taxon>
    </lineage>
</organism>
<dbReference type="CDD" id="cd03316">
    <property type="entry name" value="MR_like"/>
    <property type="match status" value="1"/>
</dbReference>
<dbReference type="Gene3D" id="3.20.20.120">
    <property type="entry name" value="Enolase-like C-terminal domain"/>
    <property type="match status" value="1"/>
</dbReference>
<sequence length="371" mass="41008">MKISKVNAYALSLPLVADKLPLPTLKAITPVIVEVATEEGMVGYGEAYGFSCAPVVAKAVENLLQPVLLGRDPTQIQKIWQDLYRVTFNYGRMGIVIAAMAGVEIALWDLAGKASGTPVYQMLGGRAHQRLQAYASPLRYGDSATAVEACQAMKLMGFTAMKPHEIELDTVARIRAAVGEDVDIMLDVNGPWSVREAVYMGRHLEELNLYWLEEPVWPGDDYQGLAEVRASIDIPLAAGENEYTARGFMGLIDNQAVDILQPSVFKIGGLWQAKQVFTLGRTFGFQVAPHCWSLGPAMAASLQLCFSEQDCQWVETCMETPVESPLLEPLHPREGWWYLEDKPGLGIEINKDTIAKYLLADQEVKPSFWLD</sequence>
<keyword evidence="2" id="KW-0479">Metal-binding</keyword>
<evidence type="ECO:0000256" key="1">
    <source>
        <dbReference type="ARBA" id="ARBA00001946"/>
    </source>
</evidence>